<keyword evidence="7 9" id="KW-0811">Translocation</keyword>
<proteinExistence type="inferred from homology"/>
<dbReference type="GO" id="GO:0043952">
    <property type="term" value="P:protein transport by the Sec complex"/>
    <property type="evidence" value="ECO:0007669"/>
    <property type="project" value="UniProtKB-UniRule"/>
</dbReference>
<reference evidence="10" key="1">
    <citation type="submission" date="2012-03" db="EMBL/GenBank/DDBJ databases">
        <title>Functional metagenomics reveals considerable lignocellulase gene clusters in the gut microbiome of a wood-feeding higher termite.</title>
        <authorList>
            <person name="Liu N."/>
        </authorList>
    </citation>
    <scope>NUCLEOTIDE SEQUENCE</scope>
</reference>
<dbReference type="Pfam" id="PF00584">
    <property type="entry name" value="SecE"/>
    <property type="match status" value="1"/>
</dbReference>
<dbReference type="InterPro" id="IPR001901">
    <property type="entry name" value="Translocase_SecE/Sec61-g"/>
</dbReference>
<dbReference type="AlphaFoldDB" id="A0A806K0W2"/>
<keyword evidence="4 9" id="KW-0812">Transmembrane</keyword>
<organism evidence="10">
    <name type="scientific">uncultured bacterium contig00033</name>
    <dbReference type="NCBI Taxonomy" id="1181522"/>
    <lineage>
        <taxon>Bacteria</taxon>
        <taxon>environmental samples</taxon>
    </lineage>
</organism>
<keyword evidence="3 9" id="KW-1003">Cell membrane</keyword>
<dbReference type="EMBL" id="JQ844220">
    <property type="protein sequence ID" value="AGS53053.1"/>
    <property type="molecule type" value="Genomic_DNA"/>
</dbReference>
<keyword evidence="2 9" id="KW-0813">Transport</keyword>
<evidence type="ECO:0000256" key="3">
    <source>
        <dbReference type="ARBA" id="ARBA00022475"/>
    </source>
</evidence>
<protein>
    <recommendedName>
        <fullName evidence="9">Protein translocase subunit SecE</fullName>
    </recommendedName>
</protein>
<dbReference type="NCBIfam" id="TIGR00964">
    <property type="entry name" value="secE_bact"/>
    <property type="match status" value="1"/>
</dbReference>
<dbReference type="PANTHER" id="PTHR33910:SF1">
    <property type="entry name" value="PROTEIN TRANSLOCASE SUBUNIT SECE"/>
    <property type="match status" value="1"/>
</dbReference>
<comment type="similarity">
    <text evidence="9">Belongs to the SecE/SEC61-gamma family.</text>
</comment>
<dbReference type="GO" id="GO:0006605">
    <property type="term" value="P:protein targeting"/>
    <property type="evidence" value="ECO:0007669"/>
    <property type="project" value="UniProtKB-UniRule"/>
</dbReference>
<sequence>MGKIVSFVKESYAELRKVVWPTRDDVMSSVKVVIVSTLIIAAILGAIDLLLTAGVQRIFN</sequence>
<evidence type="ECO:0000256" key="4">
    <source>
        <dbReference type="ARBA" id="ARBA00022692"/>
    </source>
</evidence>
<gene>
    <name evidence="9" type="primary">secE</name>
</gene>
<dbReference type="GO" id="GO:0008320">
    <property type="term" value="F:protein transmembrane transporter activity"/>
    <property type="evidence" value="ECO:0007669"/>
    <property type="project" value="UniProtKB-UniRule"/>
</dbReference>
<feature type="transmembrane region" description="Helical" evidence="9">
    <location>
        <begin position="32"/>
        <end position="51"/>
    </location>
</feature>
<evidence type="ECO:0000256" key="9">
    <source>
        <dbReference type="HAMAP-Rule" id="MF_00422"/>
    </source>
</evidence>
<comment type="function">
    <text evidence="9">Essential subunit of the Sec protein translocation channel SecYEG. Clamps together the 2 halves of SecY. May contact the channel plug during translocation.</text>
</comment>
<dbReference type="Gene3D" id="1.20.5.1030">
    <property type="entry name" value="Preprotein translocase secy subunit"/>
    <property type="match status" value="1"/>
</dbReference>
<dbReference type="HAMAP" id="MF_00422">
    <property type="entry name" value="SecE"/>
    <property type="match status" value="1"/>
</dbReference>
<evidence type="ECO:0000256" key="1">
    <source>
        <dbReference type="ARBA" id="ARBA00004370"/>
    </source>
</evidence>
<dbReference type="GO" id="GO:0005886">
    <property type="term" value="C:plasma membrane"/>
    <property type="evidence" value="ECO:0007669"/>
    <property type="project" value="UniProtKB-SubCell"/>
</dbReference>
<evidence type="ECO:0000256" key="8">
    <source>
        <dbReference type="ARBA" id="ARBA00023136"/>
    </source>
</evidence>
<dbReference type="GO" id="GO:0065002">
    <property type="term" value="P:intracellular protein transmembrane transport"/>
    <property type="evidence" value="ECO:0007669"/>
    <property type="project" value="UniProtKB-UniRule"/>
</dbReference>
<accession>A0A806K0W2</accession>
<keyword evidence="6 9" id="KW-1133">Transmembrane helix</keyword>
<dbReference type="GO" id="GO:0009306">
    <property type="term" value="P:protein secretion"/>
    <property type="evidence" value="ECO:0007669"/>
    <property type="project" value="UniProtKB-UniRule"/>
</dbReference>
<keyword evidence="5 9" id="KW-0653">Protein transport</keyword>
<dbReference type="InterPro" id="IPR005807">
    <property type="entry name" value="SecE_bac"/>
</dbReference>
<name>A0A806K0W2_9BACT</name>
<evidence type="ECO:0000256" key="6">
    <source>
        <dbReference type="ARBA" id="ARBA00022989"/>
    </source>
</evidence>
<comment type="subcellular location">
    <subcellularLocation>
        <location evidence="9">Cell membrane</location>
        <topology evidence="9">Single-pass membrane protein</topology>
    </subcellularLocation>
    <subcellularLocation>
        <location evidence="1">Membrane</location>
    </subcellularLocation>
</comment>
<evidence type="ECO:0000256" key="7">
    <source>
        <dbReference type="ARBA" id="ARBA00023010"/>
    </source>
</evidence>
<dbReference type="InterPro" id="IPR038379">
    <property type="entry name" value="SecE_sf"/>
</dbReference>
<evidence type="ECO:0000256" key="2">
    <source>
        <dbReference type="ARBA" id="ARBA00022448"/>
    </source>
</evidence>
<evidence type="ECO:0000313" key="10">
    <source>
        <dbReference type="EMBL" id="AGS53053.1"/>
    </source>
</evidence>
<keyword evidence="8 9" id="KW-0472">Membrane</keyword>
<evidence type="ECO:0000256" key="5">
    <source>
        <dbReference type="ARBA" id="ARBA00022927"/>
    </source>
</evidence>
<dbReference type="PANTHER" id="PTHR33910">
    <property type="entry name" value="PROTEIN TRANSLOCASE SUBUNIT SECE"/>
    <property type="match status" value="1"/>
</dbReference>
<comment type="subunit">
    <text evidence="9">Component of the Sec protein translocase complex. Heterotrimer consisting of SecY, SecE and SecG subunits. The heterotrimers can form oligomers, although 1 heterotrimer is thought to be able to translocate proteins. Interacts with the ribosome. Interacts with SecDF, and other proteins may be involved. Interacts with SecA.</text>
</comment>